<keyword evidence="2" id="KW-0812">Transmembrane</keyword>
<keyword evidence="4" id="KW-1185">Reference proteome</keyword>
<feature type="compositionally biased region" description="Basic and acidic residues" evidence="1">
    <location>
        <begin position="61"/>
        <end position="96"/>
    </location>
</feature>
<name>G6E7C0_9SPHN</name>
<dbReference type="AlphaFoldDB" id="G6E7C0"/>
<dbReference type="eggNOG" id="ENOG5031AVG">
    <property type="taxonomic scope" value="Bacteria"/>
</dbReference>
<keyword evidence="2" id="KW-1133">Transmembrane helix</keyword>
<evidence type="ECO:0000313" key="4">
    <source>
        <dbReference type="Proteomes" id="UP000004030"/>
    </source>
</evidence>
<gene>
    <name evidence="3" type="ORF">NSU_0255</name>
</gene>
<sequence>MRSELNRAVTGYQPGSPRQRIVSSLLSAGVIALVLLLAIYQSGVVSMPEKRNNPVTFDVTGQEKDKGEKAKDKPKAEEKKEKKKKVEPVQKEEVKKPPVITPPVETPVVKKPAFTFLKLSHEDFASADIGQMKAPAPAVSSESGSGSGSAYGPGEGPGGAILYRAQWYREPSGAELGGYIPANAPRTGWGEIACQTIENYKVENCQILGESPRGSGYGRAVQSAAWQFQVVPPRINGKPQLGTWVRIRIDYGSKLAG</sequence>
<feature type="transmembrane region" description="Helical" evidence="2">
    <location>
        <begin position="21"/>
        <end position="40"/>
    </location>
</feature>
<dbReference type="PATRIC" id="fig|1088721.3.peg.253"/>
<evidence type="ECO:0000256" key="1">
    <source>
        <dbReference type="SAM" id="MobiDB-lite"/>
    </source>
</evidence>
<dbReference type="Proteomes" id="UP000004030">
    <property type="component" value="Unassembled WGS sequence"/>
</dbReference>
<evidence type="ECO:0000313" key="3">
    <source>
        <dbReference type="EMBL" id="EHJ62743.1"/>
    </source>
</evidence>
<evidence type="ECO:0000256" key="2">
    <source>
        <dbReference type="SAM" id="Phobius"/>
    </source>
</evidence>
<dbReference type="RefSeq" id="WP_007011172.1">
    <property type="nucleotide sequence ID" value="NZ_AGFM01000006.1"/>
</dbReference>
<feature type="region of interest" description="Disordered" evidence="1">
    <location>
        <begin position="50"/>
        <end position="99"/>
    </location>
</feature>
<evidence type="ECO:0008006" key="5">
    <source>
        <dbReference type="Google" id="ProtNLM"/>
    </source>
</evidence>
<organism evidence="3 4">
    <name type="scientific">Novosphingobium pentaromativorans US6-1</name>
    <dbReference type="NCBI Taxonomy" id="1088721"/>
    <lineage>
        <taxon>Bacteria</taxon>
        <taxon>Pseudomonadati</taxon>
        <taxon>Pseudomonadota</taxon>
        <taxon>Alphaproteobacteria</taxon>
        <taxon>Sphingomonadales</taxon>
        <taxon>Sphingomonadaceae</taxon>
        <taxon>Novosphingobium</taxon>
    </lineage>
</organism>
<protein>
    <recommendedName>
        <fullName evidence="5">Protein TonB</fullName>
    </recommendedName>
</protein>
<comment type="caution">
    <text evidence="3">The sequence shown here is derived from an EMBL/GenBank/DDBJ whole genome shotgun (WGS) entry which is preliminary data.</text>
</comment>
<dbReference type="STRING" id="1088721.JI59_18860"/>
<proteinExistence type="predicted"/>
<reference evidence="3 4" key="1">
    <citation type="journal article" date="2012" name="J. Bacteriol.">
        <title>Genome sequence of benzo(a)pyrene-degrading bacterium Novosphingobium pentaromativorans US6-1.</title>
        <authorList>
            <person name="Luo Y.R."/>
            <person name="Kang S.G."/>
            <person name="Kim S.J."/>
            <person name="Kim M.R."/>
            <person name="Li N."/>
            <person name="Lee J.H."/>
            <person name="Kwon K.K."/>
        </authorList>
    </citation>
    <scope>NUCLEOTIDE SEQUENCE [LARGE SCALE GENOMIC DNA]</scope>
    <source>
        <strain evidence="3 4">US6-1</strain>
    </source>
</reference>
<keyword evidence="2" id="KW-0472">Membrane</keyword>
<dbReference type="EMBL" id="AGFM01000006">
    <property type="protein sequence ID" value="EHJ62743.1"/>
    <property type="molecule type" value="Genomic_DNA"/>
</dbReference>
<accession>G6E7C0</accession>